<dbReference type="Proteomes" id="UP001265746">
    <property type="component" value="Unassembled WGS sequence"/>
</dbReference>
<name>A0AAD9S102_PHOAM</name>
<accession>A0AAD9S102</accession>
<comment type="caution">
    <text evidence="2">The sequence shown here is derived from an EMBL/GenBank/DDBJ whole genome shotgun (WGS) entry which is preliminary data.</text>
</comment>
<keyword evidence="1" id="KW-0812">Transmembrane</keyword>
<sequence length="349" mass="38130">MNAANSHRASYFDLGGLPGPNTRRQSAAVTVQRRRTFVAVDYAEYRAKCDLVRDSRSSSGVYDIKWEKEQEQDQRGSFGFREQLRVMATVYPYRDANWIIAVFFVVGSISFTINGFFGLLPLVAPSTAFPTEATLAAPVTNAIGAALFVSAGILSLPAIWNTGNGTLEPVSSFSSSYSKFEGDEEQAKTYQPALLGSPSWVWLPSRSTLKDALKTTPFQSGAMQLFAGSVLTTSVVFGFPGVLAPDDLFGLSAFVFTPLLIGGGIFTISNIMLLLFVQERWYKPRFETAAWQASLWNVIASILFAITGVLFLSGDTLEGSVASFIGSWAFLIGSVIQWYDMMAFYCGLV</sequence>
<feature type="transmembrane region" description="Helical" evidence="1">
    <location>
        <begin position="135"/>
        <end position="160"/>
    </location>
</feature>
<feature type="transmembrane region" description="Helical" evidence="1">
    <location>
        <begin position="222"/>
        <end position="243"/>
    </location>
</feature>
<proteinExistence type="predicted"/>
<dbReference type="AlphaFoldDB" id="A0AAD9S102"/>
<evidence type="ECO:0000256" key="1">
    <source>
        <dbReference type="SAM" id="Phobius"/>
    </source>
</evidence>
<keyword evidence="1" id="KW-1133">Transmembrane helix</keyword>
<feature type="transmembrane region" description="Helical" evidence="1">
    <location>
        <begin position="319"/>
        <end position="339"/>
    </location>
</feature>
<keyword evidence="3" id="KW-1185">Reference proteome</keyword>
<evidence type="ECO:0008006" key="4">
    <source>
        <dbReference type="Google" id="ProtNLM"/>
    </source>
</evidence>
<feature type="transmembrane region" description="Helical" evidence="1">
    <location>
        <begin position="98"/>
        <end position="123"/>
    </location>
</feature>
<evidence type="ECO:0000313" key="3">
    <source>
        <dbReference type="Proteomes" id="UP001265746"/>
    </source>
</evidence>
<keyword evidence="1" id="KW-0472">Membrane</keyword>
<organism evidence="2 3">
    <name type="scientific">Phomopsis amygdali</name>
    <name type="common">Fusicoccum amygdali</name>
    <dbReference type="NCBI Taxonomy" id="1214568"/>
    <lineage>
        <taxon>Eukaryota</taxon>
        <taxon>Fungi</taxon>
        <taxon>Dikarya</taxon>
        <taxon>Ascomycota</taxon>
        <taxon>Pezizomycotina</taxon>
        <taxon>Sordariomycetes</taxon>
        <taxon>Sordariomycetidae</taxon>
        <taxon>Diaporthales</taxon>
        <taxon>Diaporthaceae</taxon>
        <taxon>Diaporthe</taxon>
    </lineage>
</organism>
<feature type="transmembrane region" description="Helical" evidence="1">
    <location>
        <begin position="289"/>
        <end position="313"/>
    </location>
</feature>
<protein>
    <recommendedName>
        <fullName evidence="4">Integral membrane protein</fullName>
    </recommendedName>
</protein>
<feature type="transmembrane region" description="Helical" evidence="1">
    <location>
        <begin position="249"/>
        <end position="277"/>
    </location>
</feature>
<reference evidence="2" key="1">
    <citation type="submission" date="2023-06" db="EMBL/GenBank/DDBJ databases">
        <authorList>
            <person name="Noh H."/>
        </authorList>
    </citation>
    <scope>NUCLEOTIDE SEQUENCE</scope>
    <source>
        <strain evidence="2">DUCC20226</strain>
    </source>
</reference>
<evidence type="ECO:0000313" key="2">
    <source>
        <dbReference type="EMBL" id="KAK2596283.1"/>
    </source>
</evidence>
<gene>
    <name evidence="2" type="ORF">N8I77_013179</name>
</gene>
<dbReference type="EMBL" id="JAUJFL010000011">
    <property type="protein sequence ID" value="KAK2596283.1"/>
    <property type="molecule type" value="Genomic_DNA"/>
</dbReference>